<gene>
    <name evidence="2" type="ORF">CWATWH0005_5544</name>
</gene>
<sequence length="139" mass="15539">MAKYGLNSAYAAAIVIARRALGFSERIPRSKEPIIGICISSPEDKEVQSWGQWGKICKLLREQKISRHQMFESAKVLEALQAVRPNRRLTADSQAHRAVSRSRRGKSPARSRRKVKSASLPVVFSNSQIHGESPMPQNC</sequence>
<evidence type="ECO:0000313" key="3">
    <source>
        <dbReference type="Proteomes" id="UP000017981"/>
    </source>
</evidence>
<evidence type="ECO:0000256" key="1">
    <source>
        <dbReference type="SAM" id="MobiDB-lite"/>
    </source>
</evidence>
<feature type="compositionally biased region" description="Basic residues" evidence="1">
    <location>
        <begin position="98"/>
        <end position="116"/>
    </location>
</feature>
<reference evidence="2 3" key="1">
    <citation type="submission" date="2013-01" db="EMBL/GenBank/DDBJ databases">
        <authorList>
            <person name="Bench S."/>
        </authorList>
    </citation>
    <scope>NUCLEOTIDE SEQUENCE [LARGE SCALE GENOMIC DNA]</scope>
    <source>
        <strain evidence="2 3">WH 0005</strain>
    </source>
</reference>
<dbReference type="EMBL" id="CAQL01000284">
    <property type="protein sequence ID" value="CCQ55051.1"/>
    <property type="molecule type" value="Genomic_DNA"/>
</dbReference>
<proteinExistence type="predicted"/>
<dbReference type="Proteomes" id="UP000017981">
    <property type="component" value="Unassembled WGS sequence"/>
</dbReference>
<dbReference type="RefSeq" id="WP_021832635.1">
    <property type="nucleotide sequence ID" value="NZ_CAQL01000284.1"/>
</dbReference>
<name>T2IN97_CROWT</name>
<reference evidence="2 3" key="2">
    <citation type="submission" date="2013-09" db="EMBL/GenBank/DDBJ databases">
        <title>Whole genome comparison of six Crocosphaera watsonii strains with differing phenotypes.</title>
        <authorList>
            <person name="Bench S.R."/>
            <person name="Heller P."/>
            <person name="Frank I."/>
            <person name="Arciniega M."/>
            <person name="Shilova I.N."/>
            <person name="Zehr J.P."/>
        </authorList>
    </citation>
    <scope>NUCLEOTIDE SEQUENCE [LARGE SCALE GENOMIC DNA]</scope>
    <source>
        <strain evidence="2 3">WH 0005</strain>
    </source>
</reference>
<comment type="caution">
    <text evidence="2">The sequence shown here is derived from an EMBL/GenBank/DDBJ whole genome shotgun (WGS) entry which is preliminary data.</text>
</comment>
<evidence type="ECO:0000313" key="2">
    <source>
        <dbReference type="EMBL" id="CCQ55051.1"/>
    </source>
</evidence>
<feature type="region of interest" description="Disordered" evidence="1">
    <location>
        <begin position="88"/>
        <end position="118"/>
    </location>
</feature>
<protein>
    <submittedName>
        <fullName evidence="2">Transposase, IS605 OrfB</fullName>
    </submittedName>
</protein>
<organism evidence="2 3">
    <name type="scientific">Crocosphaera watsonii WH 0005</name>
    <dbReference type="NCBI Taxonomy" id="423472"/>
    <lineage>
        <taxon>Bacteria</taxon>
        <taxon>Bacillati</taxon>
        <taxon>Cyanobacteriota</taxon>
        <taxon>Cyanophyceae</taxon>
        <taxon>Oscillatoriophycideae</taxon>
        <taxon>Chroococcales</taxon>
        <taxon>Aphanothecaceae</taxon>
        <taxon>Crocosphaera</taxon>
    </lineage>
</organism>
<dbReference type="GeneID" id="88769864"/>
<accession>T2IN97</accession>
<dbReference type="AlphaFoldDB" id="T2IN97"/>